<keyword evidence="8" id="KW-1185">Reference proteome</keyword>
<dbReference type="Pfam" id="PF04241">
    <property type="entry name" value="DUF423"/>
    <property type="match status" value="1"/>
</dbReference>
<sequence>MQARFFIATAAILMFTGVAAGAFGAHGLKQILDADMLAIWQTAVTYQMVHGLGMLALGILLQQQDTALLRKAAWAMLAGVIIFSGSLYALALTGIRVLGAITPIGGVAFLAGWAMLAWAAIRR</sequence>
<name>A0ABR6ZSM6_9BURK</name>
<evidence type="ECO:0000256" key="3">
    <source>
        <dbReference type="ARBA" id="ARBA00022692"/>
    </source>
</evidence>
<dbReference type="EMBL" id="JACOGF010000006">
    <property type="protein sequence ID" value="MBC3918614.1"/>
    <property type="molecule type" value="Genomic_DNA"/>
</dbReference>
<keyword evidence="4 6" id="KW-1133">Transmembrane helix</keyword>
<keyword evidence="3 6" id="KW-0812">Transmembrane</keyword>
<feature type="transmembrane region" description="Helical" evidence="6">
    <location>
        <begin position="97"/>
        <end position="121"/>
    </location>
</feature>
<feature type="transmembrane region" description="Helical" evidence="6">
    <location>
        <begin position="73"/>
        <end position="91"/>
    </location>
</feature>
<evidence type="ECO:0000256" key="1">
    <source>
        <dbReference type="ARBA" id="ARBA00004141"/>
    </source>
</evidence>
<gene>
    <name evidence="7" type="ORF">H8L32_14060</name>
</gene>
<accession>A0ABR6ZSM6</accession>
<dbReference type="PANTHER" id="PTHR43461">
    <property type="entry name" value="TRANSMEMBRANE PROTEIN 256"/>
    <property type="match status" value="1"/>
</dbReference>
<dbReference type="Proteomes" id="UP000650424">
    <property type="component" value="Unassembled WGS sequence"/>
</dbReference>
<evidence type="ECO:0000313" key="8">
    <source>
        <dbReference type="Proteomes" id="UP000650424"/>
    </source>
</evidence>
<evidence type="ECO:0000256" key="6">
    <source>
        <dbReference type="SAM" id="Phobius"/>
    </source>
</evidence>
<keyword evidence="5 6" id="KW-0472">Membrane</keyword>
<evidence type="ECO:0000313" key="7">
    <source>
        <dbReference type="EMBL" id="MBC3918614.1"/>
    </source>
</evidence>
<evidence type="ECO:0000256" key="4">
    <source>
        <dbReference type="ARBA" id="ARBA00022989"/>
    </source>
</evidence>
<proteinExistence type="inferred from homology"/>
<reference evidence="7 8" key="1">
    <citation type="submission" date="2020-08" db="EMBL/GenBank/DDBJ databases">
        <title>Novel species isolated from subtropical streams in China.</title>
        <authorList>
            <person name="Lu H."/>
        </authorList>
    </citation>
    <scope>NUCLEOTIDE SEQUENCE [LARGE SCALE GENOMIC DNA]</scope>
    <source>
        <strain evidence="7 8">CY18W</strain>
    </source>
</reference>
<protein>
    <submittedName>
        <fullName evidence="7">DUF423 domain-containing protein</fullName>
    </submittedName>
</protein>
<comment type="subcellular location">
    <subcellularLocation>
        <location evidence="1">Membrane</location>
        <topology evidence="1">Multi-pass membrane protein</topology>
    </subcellularLocation>
</comment>
<feature type="transmembrane region" description="Helical" evidence="6">
    <location>
        <begin position="37"/>
        <end position="61"/>
    </location>
</feature>
<comment type="caution">
    <text evidence="7">The sequence shown here is derived from an EMBL/GenBank/DDBJ whole genome shotgun (WGS) entry which is preliminary data.</text>
</comment>
<organism evidence="7 8">
    <name type="scientific">Undibacterium hunanense</name>
    <dbReference type="NCBI Taxonomy" id="2762292"/>
    <lineage>
        <taxon>Bacteria</taxon>
        <taxon>Pseudomonadati</taxon>
        <taxon>Pseudomonadota</taxon>
        <taxon>Betaproteobacteria</taxon>
        <taxon>Burkholderiales</taxon>
        <taxon>Oxalobacteraceae</taxon>
        <taxon>Undibacterium</taxon>
    </lineage>
</organism>
<dbReference type="PANTHER" id="PTHR43461:SF1">
    <property type="entry name" value="TRANSMEMBRANE PROTEIN 256"/>
    <property type="match status" value="1"/>
</dbReference>
<evidence type="ECO:0000256" key="2">
    <source>
        <dbReference type="ARBA" id="ARBA00009694"/>
    </source>
</evidence>
<comment type="similarity">
    <text evidence="2">Belongs to the UPF0382 family.</text>
</comment>
<evidence type="ECO:0000256" key="5">
    <source>
        <dbReference type="ARBA" id="ARBA00023136"/>
    </source>
</evidence>
<dbReference type="RefSeq" id="WP_186947863.1">
    <property type="nucleotide sequence ID" value="NZ_JACOGF010000006.1"/>
</dbReference>
<dbReference type="InterPro" id="IPR006696">
    <property type="entry name" value="DUF423"/>
</dbReference>